<dbReference type="EMBL" id="DVHN01000060">
    <property type="protein sequence ID" value="HIR88383.1"/>
    <property type="molecule type" value="Genomic_DNA"/>
</dbReference>
<evidence type="ECO:0000259" key="14">
    <source>
        <dbReference type="Pfam" id="PF02463"/>
    </source>
</evidence>
<dbReference type="Gene3D" id="3.40.50.300">
    <property type="entry name" value="P-loop containing nucleotide triphosphate hydrolases"/>
    <property type="match status" value="1"/>
</dbReference>
<dbReference type="NCBIfam" id="TIGR00611">
    <property type="entry name" value="recf"/>
    <property type="match status" value="1"/>
</dbReference>
<dbReference type="InterPro" id="IPR042174">
    <property type="entry name" value="RecF_2"/>
</dbReference>
<evidence type="ECO:0000256" key="9">
    <source>
        <dbReference type="ARBA" id="ARBA00023125"/>
    </source>
</evidence>
<dbReference type="Pfam" id="PF02463">
    <property type="entry name" value="SMC_N"/>
    <property type="match status" value="1"/>
</dbReference>
<dbReference type="InterPro" id="IPR001238">
    <property type="entry name" value="DNA-binding_RecF"/>
</dbReference>
<evidence type="ECO:0000256" key="10">
    <source>
        <dbReference type="ARBA" id="ARBA00023204"/>
    </source>
</evidence>
<evidence type="ECO:0000256" key="2">
    <source>
        <dbReference type="ARBA" id="ARBA00008016"/>
    </source>
</evidence>
<evidence type="ECO:0000256" key="3">
    <source>
        <dbReference type="ARBA" id="ARBA00020170"/>
    </source>
</evidence>
<dbReference type="InterPro" id="IPR027417">
    <property type="entry name" value="P-loop_NTPase"/>
</dbReference>
<comment type="caution">
    <text evidence="15">The sequence shown here is derived from an EMBL/GenBank/DDBJ whole genome shotgun (WGS) entry which is preliminary data.</text>
</comment>
<keyword evidence="10 12" id="KW-0234">DNA repair</keyword>
<dbReference type="Gene3D" id="1.20.1050.90">
    <property type="entry name" value="RecF/RecN/SMC, N-terminal domain"/>
    <property type="match status" value="1"/>
</dbReference>
<dbReference type="InterPro" id="IPR018078">
    <property type="entry name" value="DNA-binding_RecF_CS"/>
</dbReference>
<evidence type="ECO:0000313" key="15">
    <source>
        <dbReference type="EMBL" id="HIR88383.1"/>
    </source>
</evidence>
<dbReference type="GO" id="GO:0006260">
    <property type="term" value="P:DNA replication"/>
    <property type="evidence" value="ECO:0007669"/>
    <property type="project" value="UniProtKB-UniRule"/>
</dbReference>
<reference evidence="15" key="1">
    <citation type="submission" date="2020-10" db="EMBL/GenBank/DDBJ databases">
        <authorList>
            <person name="Gilroy R."/>
        </authorList>
    </citation>
    <scope>NUCLEOTIDE SEQUENCE</scope>
    <source>
        <strain evidence="15">ChiW13-3771</strain>
    </source>
</reference>
<keyword evidence="4 12" id="KW-0963">Cytoplasm</keyword>
<reference evidence="15" key="2">
    <citation type="journal article" date="2021" name="PeerJ">
        <title>Extensive microbial diversity within the chicken gut microbiome revealed by metagenomics and culture.</title>
        <authorList>
            <person name="Gilroy R."/>
            <person name="Ravi A."/>
            <person name="Getino M."/>
            <person name="Pursley I."/>
            <person name="Horton D.L."/>
            <person name="Alikhan N.F."/>
            <person name="Baker D."/>
            <person name="Gharbi K."/>
            <person name="Hall N."/>
            <person name="Watson M."/>
            <person name="Adriaenssens E.M."/>
            <person name="Foster-Nyarko E."/>
            <person name="Jarju S."/>
            <person name="Secka A."/>
            <person name="Antonio M."/>
            <person name="Oren A."/>
            <person name="Chaudhuri R.R."/>
            <person name="La Ragione R."/>
            <person name="Hildebrand F."/>
            <person name="Pallen M.J."/>
        </authorList>
    </citation>
    <scope>NUCLEOTIDE SEQUENCE</scope>
    <source>
        <strain evidence="15">ChiW13-3771</strain>
    </source>
</reference>
<dbReference type="CDD" id="cd03242">
    <property type="entry name" value="ABC_RecF"/>
    <property type="match status" value="1"/>
</dbReference>
<dbReference type="GO" id="GO:0009432">
    <property type="term" value="P:SOS response"/>
    <property type="evidence" value="ECO:0007669"/>
    <property type="project" value="UniProtKB-UniRule"/>
</dbReference>
<comment type="similarity">
    <text evidence="2 12 13">Belongs to the RecF family.</text>
</comment>
<dbReference type="PANTHER" id="PTHR32182">
    <property type="entry name" value="DNA REPLICATION AND REPAIR PROTEIN RECF"/>
    <property type="match status" value="1"/>
</dbReference>
<feature type="binding site" evidence="12">
    <location>
        <begin position="30"/>
        <end position="37"/>
    </location>
    <ligand>
        <name>ATP</name>
        <dbReference type="ChEBI" id="CHEBI:30616"/>
    </ligand>
</feature>
<keyword evidence="9 12" id="KW-0238">DNA-binding</keyword>
<evidence type="ECO:0000256" key="12">
    <source>
        <dbReference type="HAMAP-Rule" id="MF_00365"/>
    </source>
</evidence>
<dbReference type="GO" id="GO:0000731">
    <property type="term" value="P:DNA synthesis involved in DNA repair"/>
    <property type="evidence" value="ECO:0007669"/>
    <property type="project" value="TreeGrafter"/>
</dbReference>
<evidence type="ECO:0000256" key="5">
    <source>
        <dbReference type="ARBA" id="ARBA00022705"/>
    </source>
</evidence>
<feature type="domain" description="RecF/RecN/SMC N-terminal" evidence="14">
    <location>
        <begin position="3"/>
        <end position="331"/>
    </location>
</feature>
<accession>A0A9D1EEF2</accession>
<dbReference type="GO" id="GO:0005737">
    <property type="term" value="C:cytoplasm"/>
    <property type="evidence" value="ECO:0007669"/>
    <property type="project" value="UniProtKB-SubCell"/>
</dbReference>
<dbReference type="HAMAP" id="MF_00365">
    <property type="entry name" value="RecF"/>
    <property type="match status" value="1"/>
</dbReference>
<evidence type="ECO:0000313" key="16">
    <source>
        <dbReference type="Proteomes" id="UP000824201"/>
    </source>
</evidence>
<evidence type="ECO:0000256" key="8">
    <source>
        <dbReference type="ARBA" id="ARBA00022840"/>
    </source>
</evidence>
<evidence type="ECO:0000256" key="6">
    <source>
        <dbReference type="ARBA" id="ARBA00022741"/>
    </source>
</evidence>
<gene>
    <name evidence="12 15" type="primary">recF</name>
    <name evidence="15" type="ORF">IAC96_05470</name>
</gene>
<dbReference type="AlphaFoldDB" id="A0A9D1EEF2"/>
<keyword evidence="8 12" id="KW-0067">ATP-binding</keyword>
<sequence length="376" mass="43340">MVIQSIELQNYRNYPHLVVEFHPGINIFYGDNAQGKTNILEAVYLCGTNKSHRGSKDREIIAFGQDEAHIKMYTKRDSMENRIDMHLKKGKSKGIAINGVPIHKVSELFGMVNIVFFSPEDLQIIKNGPSERRKFIDLELCQLDKLYIYDLVNYNRSLQQRNRLLKEAVDKKEFLAMLEIWEAQLVKFGKPIIHRREKFIHQLNPILTAIHRNLTGGKEELIMVYDPDTEPEQLELALCKNRDRELKQKTTMSGPHRDDIRFIINGIDIRTFGSQGQQRSAALSLKLAEIELVKQQIKDVPILLLDDVLSELDSNRQNYLLDSMQGIQTMITCTGLDDFINHRFHMDHIFHVVQGTVIKENGSSETGNDVNNCNLQ</sequence>
<evidence type="ECO:0000256" key="11">
    <source>
        <dbReference type="ARBA" id="ARBA00023236"/>
    </source>
</evidence>
<dbReference type="SUPFAM" id="SSF52540">
    <property type="entry name" value="P-loop containing nucleoside triphosphate hydrolases"/>
    <property type="match status" value="1"/>
</dbReference>
<protein>
    <recommendedName>
        <fullName evidence="3 12">DNA replication and repair protein RecF</fullName>
    </recommendedName>
</protein>
<name>A0A9D1EEF2_9FIRM</name>
<dbReference type="Proteomes" id="UP000824201">
    <property type="component" value="Unassembled WGS sequence"/>
</dbReference>
<evidence type="ECO:0000256" key="13">
    <source>
        <dbReference type="RuleBase" id="RU000578"/>
    </source>
</evidence>
<keyword evidence="6 12" id="KW-0547">Nucleotide-binding</keyword>
<keyword evidence="7 12" id="KW-0227">DNA damage</keyword>
<dbReference type="GO" id="GO:0006302">
    <property type="term" value="P:double-strand break repair"/>
    <property type="evidence" value="ECO:0007669"/>
    <property type="project" value="TreeGrafter"/>
</dbReference>
<evidence type="ECO:0000256" key="1">
    <source>
        <dbReference type="ARBA" id="ARBA00004496"/>
    </source>
</evidence>
<dbReference type="GO" id="GO:0005524">
    <property type="term" value="F:ATP binding"/>
    <property type="evidence" value="ECO:0007669"/>
    <property type="project" value="UniProtKB-UniRule"/>
</dbReference>
<keyword evidence="5 12" id="KW-0235">DNA replication</keyword>
<organism evidence="15 16">
    <name type="scientific">Candidatus Fimimorpha faecalis</name>
    <dbReference type="NCBI Taxonomy" id="2840824"/>
    <lineage>
        <taxon>Bacteria</taxon>
        <taxon>Bacillati</taxon>
        <taxon>Bacillota</taxon>
        <taxon>Clostridia</taxon>
        <taxon>Eubacteriales</taxon>
        <taxon>Candidatus Fimimorpha</taxon>
    </lineage>
</organism>
<dbReference type="PROSITE" id="PS00618">
    <property type="entry name" value="RECF_2"/>
    <property type="match status" value="1"/>
</dbReference>
<comment type="subcellular location">
    <subcellularLocation>
        <location evidence="1 12 13">Cytoplasm</location>
    </subcellularLocation>
</comment>
<dbReference type="InterPro" id="IPR003395">
    <property type="entry name" value="RecF/RecN/SMC_N"/>
</dbReference>
<proteinExistence type="inferred from homology"/>
<comment type="function">
    <text evidence="12 13">The RecF protein is involved in DNA metabolism; it is required for DNA replication and normal SOS inducibility. RecF binds preferentially to single-stranded, linear DNA. It also seems to bind ATP.</text>
</comment>
<evidence type="ECO:0000256" key="7">
    <source>
        <dbReference type="ARBA" id="ARBA00022763"/>
    </source>
</evidence>
<evidence type="ECO:0000256" key="4">
    <source>
        <dbReference type="ARBA" id="ARBA00022490"/>
    </source>
</evidence>
<dbReference type="GO" id="GO:0003697">
    <property type="term" value="F:single-stranded DNA binding"/>
    <property type="evidence" value="ECO:0007669"/>
    <property type="project" value="UniProtKB-UniRule"/>
</dbReference>
<keyword evidence="11 12" id="KW-0742">SOS response</keyword>
<dbReference type="PANTHER" id="PTHR32182:SF0">
    <property type="entry name" value="DNA REPLICATION AND REPAIR PROTEIN RECF"/>
    <property type="match status" value="1"/>
</dbReference>